<accession>A0AA42BME1</accession>
<dbReference type="RefSeq" id="WP_254101966.1">
    <property type="nucleotide sequence ID" value="NZ_JANATA010000023.1"/>
</dbReference>
<dbReference type="Proteomes" id="UP001165413">
    <property type="component" value="Unassembled WGS sequence"/>
</dbReference>
<name>A0AA42BME1_9ALTE</name>
<keyword evidence="2" id="KW-1185">Reference proteome</keyword>
<dbReference type="Gene3D" id="1.25.40.10">
    <property type="entry name" value="Tetratricopeptide repeat domain"/>
    <property type="match status" value="1"/>
</dbReference>
<organism evidence="1 2">
    <name type="scientific">Opacimonas viscosa</name>
    <dbReference type="NCBI Taxonomy" id="2961944"/>
    <lineage>
        <taxon>Bacteria</taxon>
        <taxon>Pseudomonadati</taxon>
        <taxon>Pseudomonadota</taxon>
        <taxon>Gammaproteobacteria</taxon>
        <taxon>Alteromonadales</taxon>
        <taxon>Alteromonadaceae</taxon>
        <taxon>Opacimonas</taxon>
    </lineage>
</organism>
<keyword evidence="1" id="KW-0969">Cilium</keyword>
<dbReference type="InterPro" id="IPR006597">
    <property type="entry name" value="Sel1-like"/>
</dbReference>
<dbReference type="EMBL" id="JANATA010000023">
    <property type="protein sequence ID" value="MCP3429519.1"/>
    <property type="molecule type" value="Genomic_DNA"/>
</dbReference>
<comment type="caution">
    <text evidence="1">The sequence shown here is derived from an EMBL/GenBank/DDBJ whole genome shotgun (WGS) entry which is preliminary data.</text>
</comment>
<keyword evidence="1" id="KW-0966">Cell projection</keyword>
<keyword evidence="1" id="KW-0282">Flagellum</keyword>
<gene>
    <name evidence="1" type="ORF">NLF92_11230</name>
</gene>
<evidence type="ECO:0000313" key="2">
    <source>
        <dbReference type="Proteomes" id="UP001165413"/>
    </source>
</evidence>
<reference evidence="1" key="1">
    <citation type="submission" date="2022-07" db="EMBL/GenBank/DDBJ databases">
        <title>Characterization of the Novel Bacterium Alteromonas immobilis LMIT006 and Alteromonas gregis LMIT007.</title>
        <authorList>
            <person name="Lin X."/>
        </authorList>
    </citation>
    <scope>NUCLEOTIDE SEQUENCE</scope>
    <source>
        <strain evidence="1">LMIT007</strain>
    </source>
</reference>
<evidence type="ECO:0000313" key="1">
    <source>
        <dbReference type="EMBL" id="MCP3429519.1"/>
    </source>
</evidence>
<dbReference type="Pfam" id="PF08238">
    <property type="entry name" value="Sel1"/>
    <property type="match status" value="4"/>
</dbReference>
<proteinExistence type="predicted"/>
<dbReference type="AlphaFoldDB" id="A0AA42BME1"/>
<protein>
    <submittedName>
        <fullName evidence="1">Flagellar protein MotX</fullName>
    </submittedName>
</protein>
<sequence>MPLSSEAQEFDGQLPPTDPNEIKAIQLYSQSELIRLINENTHLQRVKLDRCQLVEDIEARATVLEIPAYQFLWGDMLAWGVCVERDPKSGILYMQESANQGFPAGLEHLGRYARTGTLINQDYNKAILYLREASALGSEKALVQLVDLFLQGYGSPYDYQDAYIWLSQVITADKAYQASIVAKRQRLAQRMSGQSIRIADEYLKTQ</sequence>
<dbReference type="SMART" id="SM00671">
    <property type="entry name" value="SEL1"/>
    <property type="match status" value="3"/>
</dbReference>
<dbReference type="InterPro" id="IPR011990">
    <property type="entry name" value="TPR-like_helical_dom_sf"/>
</dbReference>
<dbReference type="SUPFAM" id="SSF81901">
    <property type="entry name" value="HCP-like"/>
    <property type="match status" value="1"/>
</dbReference>